<dbReference type="InterPro" id="IPR020846">
    <property type="entry name" value="MFS_dom"/>
</dbReference>
<evidence type="ECO:0000256" key="5">
    <source>
        <dbReference type="ARBA" id="ARBA00022989"/>
    </source>
</evidence>
<evidence type="ECO:0000256" key="3">
    <source>
        <dbReference type="ARBA" id="ARBA00022448"/>
    </source>
</evidence>
<dbReference type="GO" id="GO:0022857">
    <property type="term" value="F:transmembrane transporter activity"/>
    <property type="evidence" value="ECO:0007669"/>
    <property type="project" value="InterPro"/>
</dbReference>
<keyword evidence="10" id="KW-1185">Reference proteome</keyword>
<dbReference type="SUPFAM" id="SSF103473">
    <property type="entry name" value="MFS general substrate transporter"/>
    <property type="match status" value="1"/>
</dbReference>
<dbReference type="Proteomes" id="UP000273516">
    <property type="component" value="Unassembled WGS sequence"/>
</dbReference>
<dbReference type="AlphaFoldDB" id="A0A3M0MDI8"/>
<feature type="transmembrane region" description="Helical" evidence="7">
    <location>
        <begin position="425"/>
        <end position="445"/>
    </location>
</feature>
<name>A0A3M0MDI8_9RHOB</name>
<keyword evidence="6 7" id="KW-0472">Membrane</keyword>
<evidence type="ECO:0000259" key="8">
    <source>
        <dbReference type="PROSITE" id="PS50850"/>
    </source>
</evidence>
<feature type="transmembrane region" description="Helical" evidence="7">
    <location>
        <begin position="267"/>
        <end position="287"/>
    </location>
</feature>
<dbReference type="InterPro" id="IPR005829">
    <property type="entry name" value="Sugar_transporter_CS"/>
</dbReference>
<dbReference type="Gene3D" id="1.20.1250.20">
    <property type="entry name" value="MFS general substrate transporter like domains"/>
    <property type="match status" value="1"/>
</dbReference>
<dbReference type="PANTHER" id="PTHR23511:SF34">
    <property type="entry name" value="SYNAPTIC VESICLE GLYCOPROTEIN 2"/>
    <property type="match status" value="1"/>
</dbReference>
<evidence type="ECO:0000256" key="2">
    <source>
        <dbReference type="ARBA" id="ARBA00010992"/>
    </source>
</evidence>
<dbReference type="EMBL" id="QOKZ01000003">
    <property type="protein sequence ID" value="RMC35701.1"/>
    <property type="molecule type" value="Genomic_DNA"/>
</dbReference>
<feature type="domain" description="Major facilitator superfamily (MFS) profile" evidence="8">
    <location>
        <begin position="31"/>
        <end position="448"/>
    </location>
</feature>
<evidence type="ECO:0000256" key="7">
    <source>
        <dbReference type="SAM" id="Phobius"/>
    </source>
</evidence>
<accession>A0A3M0MDI8</accession>
<dbReference type="InterPro" id="IPR005828">
    <property type="entry name" value="MFS_sugar_transport-like"/>
</dbReference>
<keyword evidence="3" id="KW-0813">Transport</keyword>
<protein>
    <submittedName>
        <fullName evidence="9">MFS transporter</fullName>
    </submittedName>
</protein>
<evidence type="ECO:0000256" key="4">
    <source>
        <dbReference type="ARBA" id="ARBA00022692"/>
    </source>
</evidence>
<dbReference type="PANTHER" id="PTHR23511">
    <property type="entry name" value="SYNAPTIC VESICLE GLYCOPROTEIN 2"/>
    <property type="match status" value="1"/>
</dbReference>
<feature type="transmembrane region" description="Helical" evidence="7">
    <location>
        <begin position="335"/>
        <end position="352"/>
    </location>
</feature>
<dbReference type="GO" id="GO:0016020">
    <property type="term" value="C:membrane"/>
    <property type="evidence" value="ECO:0007669"/>
    <property type="project" value="UniProtKB-SubCell"/>
</dbReference>
<gene>
    <name evidence="9" type="ORF">C9E81_10865</name>
</gene>
<evidence type="ECO:0000256" key="6">
    <source>
        <dbReference type="ARBA" id="ARBA00023136"/>
    </source>
</evidence>
<comment type="subcellular location">
    <subcellularLocation>
        <location evidence="1">Membrane</location>
        <topology evidence="1">Multi-pass membrane protein</topology>
    </subcellularLocation>
</comment>
<feature type="transmembrane region" description="Helical" evidence="7">
    <location>
        <begin position="358"/>
        <end position="381"/>
    </location>
</feature>
<feature type="transmembrane region" description="Helical" evidence="7">
    <location>
        <begin position="393"/>
        <end position="413"/>
    </location>
</feature>
<evidence type="ECO:0000256" key="1">
    <source>
        <dbReference type="ARBA" id="ARBA00004141"/>
    </source>
</evidence>
<sequence length="457" mass="49634">MPARPATHTASDVMIAARLERLPMTGYQRMIFMIIATAWLFDSIDLGSLTFLLGSIRTEFGLTTAQAGLLSSMSFIGMFLGAAIAGMAADRLGRKLVFQISMIFWGLGSVWCAYAPTAEILGYARFLLGFGMGMEFPVALAIVSEFLPALKRGRYLAILEGFWPIGFIVAGLLSFFFLTYFDWRTMFLFQAVPAVFLFVIRIFVPESPRWLADRGKLDEAEKVMGQIEANVAKRLPSGQKLADPKPLPARARGERRFSFLELWSNGYAARTMMIWTVWFFALLGYYGLTTWLSALLQEAGHSVSKSVVYTITISLAGVPGFIAAAILLDRWGRKPTAVLMLIGSAVAAYAYGNAASTTMLITCGLIMQFFLFGMWSVLYAYTPELYPTRSRATGAGCASAIGRVGSLLGPYVIGVVLPVLGNSGVFALGAGSFVLAALAIGLFGIETKGKSLEAISH</sequence>
<feature type="transmembrane region" description="Helical" evidence="7">
    <location>
        <begin position="122"/>
        <end position="143"/>
    </location>
</feature>
<comment type="similarity">
    <text evidence="2">Belongs to the major facilitator superfamily. Sugar transporter (TC 2.A.1.1) family.</text>
</comment>
<feature type="transmembrane region" description="Helical" evidence="7">
    <location>
        <begin position="68"/>
        <end position="89"/>
    </location>
</feature>
<feature type="transmembrane region" description="Helical" evidence="7">
    <location>
        <begin position="187"/>
        <end position="204"/>
    </location>
</feature>
<feature type="transmembrane region" description="Helical" evidence="7">
    <location>
        <begin position="155"/>
        <end position="181"/>
    </location>
</feature>
<dbReference type="PROSITE" id="PS50850">
    <property type="entry name" value="MFS"/>
    <property type="match status" value="1"/>
</dbReference>
<dbReference type="PROSITE" id="PS00216">
    <property type="entry name" value="SUGAR_TRANSPORT_1"/>
    <property type="match status" value="1"/>
</dbReference>
<dbReference type="InterPro" id="IPR036259">
    <property type="entry name" value="MFS_trans_sf"/>
</dbReference>
<evidence type="ECO:0000313" key="9">
    <source>
        <dbReference type="EMBL" id="RMC35701.1"/>
    </source>
</evidence>
<dbReference type="Pfam" id="PF00083">
    <property type="entry name" value="Sugar_tr"/>
    <property type="match status" value="1"/>
</dbReference>
<feature type="transmembrane region" description="Helical" evidence="7">
    <location>
        <begin position="31"/>
        <end position="56"/>
    </location>
</feature>
<dbReference type="PROSITE" id="PS00217">
    <property type="entry name" value="SUGAR_TRANSPORT_2"/>
    <property type="match status" value="1"/>
</dbReference>
<feature type="transmembrane region" description="Helical" evidence="7">
    <location>
        <begin position="96"/>
        <end position="116"/>
    </location>
</feature>
<reference evidence="9 10" key="1">
    <citation type="submission" date="2018-07" db="EMBL/GenBank/DDBJ databases">
        <authorList>
            <person name="Zhang Y."/>
            <person name="Wang L."/>
            <person name="Ma S."/>
        </authorList>
    </citation>
    <scope>NUCLEOTIDE SEQUENCE [LARGE SCALE GENOMIC DNA]</scope>
    <source>
        <strain evidence="9 10">4-2</strain>
    </source>
</reference>
<feature type="transmembrane region" description="Helical" evidence="7">
    <location>
        <begin position="307"/>
        <end position="328"/>
    </location>
</feature>
<evidence type="ECO:0000313" key="10">
    <source>
        <dbReference type="Proteomes" id="UP000273516"/>
    </source>
</evidence>
<proteinExistence type="inferred from homology"/>
<keyword evidence="4 7" id="KW-0812">Transmembrane</keyword>
<keyword evidence="5 7" id="KW-1133">Transmembrane helix</keyword>
<organism evidence="9 10">
    <name type="scientific">Paracoccus alkanivorans</name>
    <dbReference type="NCBI Taxonomy" id="2116655"/>
    <lineage>
        <taxon>Bacteria</taxon>
        <taxon>Pseudomonadati</taxon>
        <taxon>Pseudomonadota</taxon>
        <taxon>Alphaproteobacteria</taxon>
        <taxon>Rhodobacterales</taxon>
        <taxon>Paracoccaceae</taxon>
        <taxon>Paracoccus</taxon>
    </lineage>
</organism>
<comment type="caution">
    <text evidence="9">The sequence shown here is derived from an EMBL/GenBank/DDBJ whole genome shotgun (WGS) entry which is preliminary data.</text>
</comment>
<dbReference type="OrthoDB" id="9800416at2"/>